<protein>
    <submittedName>
        <fullName evidence="3">DUF4247 domain-containing protein</fullName>
    </submittedName>
</protein>
<keyword evidence="2" id="KW-0732">Signal</keyword>
<proteinExistence type="predicted"/>
<dbReference type="InterPro" id="IPR025341">
    <property type="entry name" value="DUF4247"/>
</dbReference>
<sequence length="236" mass="25562">MKKWSFWIAIVLTISLLTACGDAGSYVKNEYPLVSVDGKGSNLQKVYAVEGKTVPAVAAELAAQETPQEKSKESDDEMFLLYNDKIINIQKDPQASNNTLVEINTIQYAREHYDSSFLQGYLTASLLQSVFGGGWFNSHRDYDYRGYTRTPTYSAGGGSTAKPPVTDTTSDKKPTTSDRTGTFKTGTGNSSMNTGTAGSGSSSTTRKNDGSTPNKVTKPSVSKPSTTKRTGSFKRR</sequence>
<evidence type="ECO:0000313" key="4">
    <source>
        <dbReference type="Proteomes" id="UP001649230"/>
    </source>
</evidence>
<keyword evidence="4" id="KW-1185">Reference proteome</keyword>
<dbReference type="Pfam" id="PF14042">
    <property type="entry name" value="DUF4247"/>
    <property type="match status" value="1"/>
</dbReference>
<feature type="region of interest" description="Disordered" evidence="1">
    <location>
        <begin position="149"/>
        <end position="236"/>
    </location>
</feature>
<evidence type="ECO:0000313" key="3">
    <source>
        <dbReference type="EMBL" id="UJF31607.1"/>
    </source>
</evidence>
<dbReference type="RefSeq" id="WP_235117953.1">
    <property type="nucleotide sequence ID" value="NZ_CP090978.1"/>
</dbReference>
<evidence type="ECO:0000256" key="2">
    <source>
        <dbReference type="SAM" id="SignalP"/>
    </source>
</evidence>
<gene>
    <name evidence="3" type="ORF">L0M14_17575</name>
</gene>
<feature type="compositionally biased region" description="Low complexity" evidence="1">
    <location>
        <begin position="177"/>
        <end position="205"/>
    </location>
</feature>
<name>A0ABY3SCT3_9BACL</name>
<feature type="compositionally biased region" description="Polar residues" evidence="1">
    <location>
        <begin position="210"/>
        <end position="230"/>
    </location>
</feature>
<dbReference type="Proteomes" id="UP001649230">
    <property type="component" value="Chromosome"/>
</dbReference>
<feature type="chain" id="PRO_5046918421" evidence="2">
    <location>
        <begin position="20"/>
        <end position="236"/>
    </location>
</feature>
<evidence type="ECO:0000256" key="1">
    <source>
        <dbReference type="SAM" id="MobiDB-lite"/>
    </source>
</evidence>
<dbReference type="EMBL" id="CP090978">
    <property type="protein sequence ID" value="UJF31607.1"/>
    <property type="molecule type" value="Genomic_DNA"/>
</dbReference>
<dbReference type="PROSITE" id="PS51257">
    <property type="entry name" value="PROKAR_LIPOPROTEIN"/>
    <property type="match status" value="1"/>
</dbReference>
<reference evidence="3 4" key="1">
    <citation type="journal article" date="2024" name="Int. J. Syst. Evol. Microbiol.">
        <title>Paenibacillus hexagrammi sp. nov., a novel bacterium isolated from the gut content of Hexagrammos agrammus.</title>
        <authorList>
            <person name="Jung H.K."/>
            <person name="Kim D.G."/>
            <person name="Zin H."/>
            <person name="Park J."/>
            <person name="Jung H."/>
            <person name="Kim Y.O."/>
            <person name="Kong H.J."/>
            <person name="Kim J.W."/>
            <person name="Kim Y.S."/>
        </authorList>
    </citation>
    <scope>NUCLEOTIDE SEQUENCE [LARGE SCALE GENOMIC DNA]</scope>
    <source>
        <strain evidence="3 4">YPD9-1</strain>
    </source>
</reference>
<organism evidence="3 4">
    <name type="scientific">Paenibacillus hexagrammi</name>
    <dbReference type="NCBI Taxonomy" id="2908839"/>
    <lineage>
        <taxon>Bacteria</taxon>
        <taxon>Bacillati</taxon>
        <taxon>Bacillota</taxon>
        <taxon>Bacilli</taxon>
        <taxon>Bacillales</taxon>
        <taxon>Paenibacillaceae</taxon>
        <taxon>Paenibacillus</taxon>
    </lineage>
</organism>
<feature type="signal peptide" evidence="2">
    <location>
        <begin position="1"/>
        <end position="19"/>
    </location>
</feature>
<accession>A0ABY3SCT3</accession>